<keyword evidence="6 9" id="KW-0472">Membrane</keyword>
<keyword evidence="12" id="KW-1185">Reference proteome</keyword>
<keyword evidence="13 14" id="KW-0675">Receptor</keyword>
<feature type="transmembrane region" description="Helical" evidence="9">
    <location>
        <begin position="264"/>
        <end position="288"/>
    </location>
</feature>
<keyword evidence="10" id="KW-0732">Signal</keyword>
<evidence type="ECO:0000256" key="9">
    <source>
        <dbReference type="SAM" id="Phobius"/>
    </source>
</evidence>
<feature type="compositionally biased region" description="Basic and acidic residues" evidence="8">
    <location>
        <begin position="617"/>
        <end position="632"/>
    </location>
</feature>
<dbReference type="InterPro" id="IPR013210">
    <property type="entry name" value="LRR_N_plant-typ"/>
</dbReference>
<reference evidence="13 14" key="1">
    <citation type="submission" date="2025-05" db="UniProtKB">
        <authorList>
            <consortium name="RefSeq"/>
        </authorList>
    </citation>
    <scope>IDENTIFICATION</scope>
    <source>
        <tissue evidence="13 14">Leaves</tissue>
    </source>
</reference>
<dbReference type="RefSeq" id="XP_071929808.1">
    <property type="nucleotide sequence ID" value="XM_072073707.1"/>
</dbReference>
<dbReference type="InterPro" id="IPR001245">
    <property type="entry name" value="Ser-Thr/Tyr_kinase_cat_dom"/>
</dbReference>
<protein>
    <submittedName>
        <fullName evidence="13 14">Probable inactive receptor kinase At5g58300 isoform X1</fullName>
    </submittedName>
</protein>
<dbReference type="Pfam" id="PF00560">
    <property type="entry name" value="LRR_1"/>
    <property type="match status" value="3"/>
</dbReference>
<dbReference type="PANTHER" id="PTHR48010:SF71">
    <property type="entry name" value="PROTEIN KINASE DOMAIN-CONTAINING PROTEIN"/>
    <property type="match status" value="1"/>
</dbReference>
<dbReference type="SUPFAM" id="SSF52058">
    <property type="entry name" value="L domain-like"/>
    <property type="match status" value="1"/>
</dbReference>
<evidence type="ECO:0000259" key="11">
    <source>
        <dbReference type="PROSITE" id="PS50011"/>
    </source>
</evidence>
<dbReference type="RefSeq" id="XP_071929807.1">
    <property type="nucleotide sequence ID" value="XM_072073706.1"/>
</dbReference>
<name>A0ABM4WDE0_COFAR</name>
<keyword evidence="13 14" id="KW-0418">Kinase</keyword>
<dbReference type="PANTHER" id="PTHR48010">
    <property type="entry name" value="OS05G0588300 PROTEIN"/>
    <property type="match status" value="1"/>
</dbReference>
<dbReference type="InterPro" id="IPR050994">
    <property type="entry name" value="At_inactive_RLKs"/>
</dbReference>
<keyword evidence="13 14" id="KW-0808">Transferase</keyword>
<dbReference type="PROSITE" id="PS50011">
    <property type="entry name" value="PROTEIN_KINASE_DOM"/>
    <property type="match status" value="1"/>
</dbReference>
<evidence type="ECO:0000313" key="12">
    <source>
        <dbReference type="Proteomes" id="UP001652660"/>
    </source>
</evidence>
<dbReference type="InterPro" id="IPR001611">
    <property type="entry name" value="Leu-rich_rpt"/>
</dbReference>
<feature type="binding site" evidence="7">
    <location>
        <position position="372"/>
    </location>
    <ligand>
        <name>ATP</name>
        <dbReference type="ChEBI" id="CHEBI:30616"/>
    </ligand>
</feature>
<proteinExistence type="predicted"/>
<keyword evidence="7" id="KW-0067">ATP-binding</keyword>
<evidence type="ECO:0000256" key="1">
    <source>
        <dbReference type="ARBA" id="ARBA00004370"/>
    </source>
</evidence>
<keyword evidence="3 9" id="KW-0812">Transmembrane</keyword>
<dbReference type="Gene3D" id="1.10.510.10">
    <property type="entry name" value="Transferase(Phosphotransferase) domain 1"/>
    <property type="match status" value="1"/>
</dbReference>
<dbReference type="InterPro" id="IPR000719">
    <property type="entry name" value="Prot_kinase_dom"/>
</dbReference>
<dbReference type="PROSITE" id="PS00107">
    <property type="entry name" value="PROTEIN_KINASE_ATP"/>
    <property type="match status" value="1"/>
</dbReference>
<feature type="signal peptide" evidence="10">
    <location>
        <begin position="1"/>
        <end position="25"/>
    </location>
</feature>
<evidence type="ECO:0000256" key="4">
    <source>
        <dbReference type="ARBA" id="ARBA00022737"/>
    </source>
</evidence>
<dbReference type="Pfam" id="PF08263">
    <property type="entry name" value="LRRNT_2"/>
    <property type="match status" value="1"/>
</dbReference>
<dbReference type="GeneID" id="140004497"/>
<feature type="chain" id="PRO_5045027517" evidence="10">
    <location>
        <begin position="26"/>
        <end position="640"/>
    </location>
</feature>
<organism evidence="12 14">
    <name type="scientific">Coffea arabica</name>
    <name type="common">Arabian coffee</name>
    <dbReference type="NCBI Taxonomy" id="13443"/>
    <lineage>
        <taxon>Eukaryota</taxon>
        <taxon>Viridiplantae</taxon>
        <taxon>Streptophyta</taxon>
        <taxon>Embryophyta</taxon>
        <taxon>Tracheophyta</taxon>
        <taxon>Spermatophyta</taxon>
        <taxon>Magnoliopsida</taxon>
        <taxon>eudicotyledons</taxon>
        <taxon>Gunneridae</taxon>
        <taxon>Pentapetalae</taxon>
        <taxon>asterids</taxon>
        <taxon>lamiids</taxon>
        <taxon>Gentianales</taxon>
        <taxon>Rubiaceae</taxon>
        <taxon>Ixoroideae</taxon>
        <taxon>Gardenieae complex</taxon>
        <taxon>Bertiereae - Coffeeae clade</taxon>
        <taxon>Coffeeae</taxon>
        <taxon>Coffea</taxon>
    </lineage>
</organism>
<evidence type="ECO:0000256" key="7">
    <source>
        <dbReference type="PROSITE-ProRule" id="PRU10141"/>
    </source>
</evidence>
<dbReference type="Gene3D" id="3.30.200.20">
    <property type="entry name" value="Phosphorylase Kinase, domain 1"/>
    <property type="match status" value="1"/>
</dbReference>
<accession>A0ABM4WDE0</accession>
<evidence type="ECO:0000313" key="15">
    <source>
        <dbReference type="RefSeq" id="XP_071929809.1"/>
    </source>
</evidence>
<dbReference type="InterPro" id="IPR017441">
    <property type="entry name" value="Protein_kinase_ATP_BS"/>
</dbReference>
<sequence>MKLHSTFAVLLFLFLQLSSLHQIIADLNSDRQALLDFAKSVPHLRKLNWSSGAQICRSWNGITCNKDRTRVTAIHLPGVGLRGPIPENTIGKLDTLRILSLRSNYLNGSLPSDILSIPSLRSLYLHHNNFSGELPHSFSPRLGVMDLSFNSFTGEIPSTIMNLTRLSVLNLQFNSFSGAIPDLNLPRLKVLNVSHNLLYGPIPGSLQNFSMSSFVGNPHLCGPPLTYCSAVSPSPSPLPDSLPSPPIIPEKQHVANSKKLSTGAIVAIIIGGSSILLLIGVMFLFFCLKKKDSGDSVVMKGKVSNGGKSAKPEDFGSGVQEAEKNKLVFFDGCSYNFDLEDLLRASAEVLGKGTYGTTYKAVLDEGTSVVVKRLREVGIGKKEFEQHMEVLRSVGHHTNIVPLRAYYYSKDEKLLVHEYMPAGSLSASLHAGNRGAGITPLDWDSRMKISLGAARGIAHIHSDGGARFSHGNIKSSNVLLNKEQDGCITDFGLNPVMNSLGVKTRGIGYHAPEVIETRKATQKSDVYSFGVLLLEMLTGKSPIHSSGHDDVIDLPRWVWSVVREEWTAEVFDVELMKYQNVEEEMVQMLQIALSCVAKAPDMRPSMDEVVRLMEDIRQSELENRPSSEDNRSKGSNMHTP</sequence>
<keyword evidence="7" id="KW-0547">Nucleotide-binding</keyword>
<feature type="region of interest" description="Disordered" evidence="8">
    <location>
        <begin position="617"/>
        <end position="640"/>
    </location>
</feature>
<dbReference type="GO" id="GO:0016301">
    <property type="term" value="F:kinase activity"/>
    <property type="evidence" value="ECO:0007669"/>
    <property type="project" value="UniProtKB-KW"/>
</dbReference>
<evidence type="ECO:0000313" key="13">
    <source>
        <dbReference type="RefSeq" id="XP_071929807.1"/>
    </source>
</evidence>
<evidence type="ECO:0000256" key="3">
    <source>
        <dbReference type="ARBA" id="ARBA00022692"/>
    </source>
</evidence>
<dbReference type="InterPro" id="IPR011009">
    <property type="entry name" value="Kinase-like_dom_sf"/>
</dbReference>
<evidence type="ECO:0000256" key="8">
    <source>
        <dbReference type="SAM" id="MobiDB-lite"/>
    </source>
</evidence>
<dbReference type="Pfam" id="PF07714">
    <property type="entry name" value="PK_Tyr_Ser-Thr"/>
    <property type="match status" value="1"/>
</dbReference>
<gene>
    <name evidence="13 14 15" type="primary">LOC140004497</name>
</gene>
<evidence type="ECO:0000256" key="2">
    <source>
        <dbReference type="ARBA" id="ARBA00022614"/>
    </source>
</evidence>
<dbReference type="Proteomes" id="UP001652660">
    <property type="component" value="Chromosome 2c"/>
</dbReference>
<keyword evidence="5 9" id="KW-1133">Transmembrane helix</keyword>
<dbReference type="InterPro" id="IPR032675">
    <property type="entry name" value="LRR_dom_sf"/>
</dbReference>
<evidence type="ECO:0000256" key="10">
    <source>
        <dbReference type="SAM" id="SignalP"/>
    </source>
</evidence>
<keyword evidence="4" id="KW-0677">Repeat</keyword>
<dbReference type="Gene3D" id="3.80.10.10">
    <property type="entry name" value="Ribonuclease Inhibitor"/>
    <property type="match status" value="2"/>
</dbReference>
<evidence type="ECO:0000256" key="5">
    <source>
        <dbReference type="ARBA" id="ARBA00022989"/>
    </source>
</evidence>
<evidence type="ECO:0000256" key="6">
    <source>
        <dbReference type="ARBA" id="ARBA00023136"/>
    </source>
</evidence>
<keyword evidence="2" id="KW-0433">Leucine-rich repeat</keyword>
<evidence type="ECO:0000313" key="14">
    <source>
        <dbReference type="RefSeq" id="XP_071929808.1"/>
    </source>
</evidence>
<comment type="subcellular location">
    <subcellularLocation>
        <location evidence="1">Membrane</location>
    </subcellularLocation>
</comment>
<dbReference type="SUPFAM" id="SSF56112">
    <property type="entry name" value="Protein kinase-like (PK-like)"/>
    <property type="match status" value="1"/>
</dbReference>
<dbReference type="RefSeq" id="XP_071929809.1">
    <property type="nucleotide sequence ID" value="XM_072073708.1"/>
</dbReference>
<feature type="domain" description="Protein kinase" evidence="11">
    <location>
        <begin position="344"/>
        <end position="616"/>
    </location>
</feature>